<feature type="transmembrane region" description="Helical" evidence="13">
    <location>
        <begin position="583"/>
        <end position="608"/>
    </location>
</feature>
<name>A0A068NWC2_FIMGI</name>
<dbReference type="HOGENOM" id="CLU_022479_0_0_0"/>
<dbReference type="GO" id="GO:0046872">
    <property type="term" value="F:metal ion binding"/>
    <property type="evidence" value="ECO:0007669"/>
    <property type="project" value="UniProtKB-KW"/>
</dbReference>
<dbReference type="Gene3D" id="3.30.2010.10">
    <property type="entry name" value="Metalloproteases ('zincins'), catalytic domain"/>
    <property type="match status" value="1"/>
</dbReference>
<evidence type="ECO:0000256" key="11">
    <source>
        <dbReference type="ARBA" id="ARBA00023136"/>
    </source>
</evidence>
<dbReference type="PANTHER" id="PTHR43221:SF1">
    <property type="entry name" value="PROTEASE HTPX"/>
    <property type="match status" value="1"/>
</dbReference>
<comment type="cofactor">
    <cofactor evidence="1">
        <name>Zn(2+)</name>
        <dbReference type="ChEBI" id="CHEBI:29105"/>
    </cofactor>
</comment>
<dbReference type="eggNOG" id="COG0501">
    <property type="taxonomic scope" value="Bacteria"/>
</dbReference>
<evidence type="ECO:0000313" key="15">
    <source>
        <dbReference type="EMBL" id="AIE87657.1"/>
    </source>
</evidence>
<feature type="transmembrane region" description="Helical" evidence="13">
    <location>
        <begin position="156"/>
        <end position="175"/>
    </location>
</feature>
<evidence type="ECO:0000256" key="1">
    <source>
        <dbReference type="ARBA" id="ARBA00001947"/>
    </source>
</evidence>
<evidence type="ECO:0000256" key="3">
    <source>
        <dbReference type="ARBA" id="ARBA00022475"/>
    </source>
</evidence>
<sequence>MLVLLKLQIPAQFLVPSAGGFAILMVLLQYALGPVVIDAVVKIRWTSPMELGPDFDLWLRQTCATFKIPTPKFGIIEEGSPNAFTYGNGPWNARVVVTRGVIDALEPEELKAVVAHELGHVRNRDFIVMTIVQALVLALYSLYIASRYAGRRNGGYVAVLSFIAYQLSYYISLLLSRVREYMADYASAQIMSNGNDLSSALVKIAYGMGRLQTASPAQQPVSYSPQPYPSPAYQAVATARPGQIILPPVGVNQAPPVQPAPPPAMGNDRVTPDLMAKLASIQHQGDVRSGAAASQDFAAQLLGGQAQARAGKQPKNPAPSFDARALGAFGIAGAASMRSAVTWGGQQGTVDPDHFTMGARWELYNPWARIAELVSTHPLTVRRIQALQKLNARFNVKSAFDFSKIQPGRYAGFLGDLLVVATPWLFAVAAVAGAIAYRGPARTENIVAIGLAALSGFSLGALVKLFAKYRGNFVRGNVKRCLSELNVSHVRPVAVAIQGTFTGRLSAGMAWADDYVLQDPTGFVACILHQPFKWLDWAWGWMYSQRFIGQEVIVHGWYRRFGSPYIEISRFEVVSTRETIQSYYYPAAIIGNLLLATATGLGACFLLRH</sequence>
<evidence type="ECO:0000259" key="14">
    <source>
        <dbReference type="Pfam" id="PF01435"/>
    </source>
</evidence>
<keyword evidence="10" id="KW-0482">Metalloprotease</keyword>
<reference evidence="15 16" key="1">
    <citation type="journal article" date="2014" name="PLoS ONE">
        <title>The first complete genome sequence of the class fimbriimonadia in the phylum armatimonadetes.</title>
        <authorList>
            <person name="Hu Z.Y."/>
            <person name="Wang Y.Z."/>
            <person name="Im W.T."/>
            <person name="Wang S.Y."/>
            <person name="Zhao G.P."/>
            <person name="Zheng H.J."/>
            <person name="Quan Z.X."/>
        </authorList>
    </citation>
    <scope>NUCLEOTIDE SEQUENCE [LARGE SCALE GENOMIC DNA]</scope>
    <source>
        <strain evidence="15">Gsoil 348</strain>
    </source>
</reference>
<keyword evidence="3" id="KW-1003">Cell membrane</keyword>
<feature type="transmembrane region" description="Helical" evidence="13">
    <location>
        <begin position="447"/>
        <end position="467"/>
    </location>
</feature>
<keyword evidence="9 13" id="KW-1133">Transmembrane helix</keyword>
<keyword evidence="5 13" id="KW-0812">Transmembrane</keyword>
<feature type="transmembrane region" description="Helical" evidence="13">
    <location>
        <begin position="20"/>
        <end position="41"/>
    </location>
</feature>
<feature type="domain" description="Peptidase M48" evidence="14">
    <location>
        <begin position="64"/>
        <end position="390"/>
    </location>
</feature>
<keyword evidence="8" id="KW-0862">Zinc</keyword>
<evidence type="ECO:0000313" key="16">
    <source>
        <dbReference type="Proteomes" id="UP000027982"/>
    </source>
</evidence>
<accession>A0A068NWC2</accession>
<dbReference type="KEGG" id="fgi:OP10G_4289"/>
<dbReference type="CDD" id="cd07338">
    <property type="entry name" value="M48B_HtpX_like"/>
    <property type="match status" value="1"/>
</dbReference>
<evidence type="ECO:0000256" key="9">
    <source>
        <dbReference type="ARBA" id="ARBA00022989"/>
    </source>
</evidence>
<organism evidence="15 16">
    <name type="scientific">Fimbriimonas ginsengisoli Gsoil 348</name>
    <dbReference type="NCBI Taxonomy" id="661478"/>
    <lineage>
        <taxon>Bacteria</taxon>
        <taxon>Bacillati</taxon>
        <taxon>Armatimonadota</taxon>
        <taxon>Fimbriimonadia</taxon>
        <taxon>Fimbriimonadales</taxon>
        <taxon>Fimbriimonadaceae</taxon>
        <taxon>Fimbriimonas</taxon>
    </lineage>
</organism>
<dbReference type="InterPro" id="IPR001915">
    <property type="entry name" value="Peptidase_M48"/>
</dbReference>
<feature type="region of interest" description="Disordered" evidence="12">
    <location>
        <begin position="248"/>
        <end position="270"/>
    </location>
</feature>
<evidence type="ECO:0000256" key="13">
    <source>
        <dbReference type="SAM" id="Phobius"/>
    </source>
</evidence>
<comment type="subcellular location">
    <subcellularLocation>
        <location evidence="2">Cell membrane</location>
        <topology evidence="2">Multi-pass membrane protein</topology>
    </subcellularLocation>
</comment>
<gene>
    <name evidence="15" type="ORF">OP10G_4289</name>
</gene>
<evidence type="ECO:0000256" key="10">
    <source>
        <dbReference type="ARBA" id="ARBA00023049"/>
    </source>
</evidence>
<dbReference type="InterPro" id="IPR050083">
    <property type="entry name" value="HtpX_protease"/>
</dbReference>
<dbReference type="AlphaFoldDB" id="A0A068NWC2"/>
<evidence type="ECO:0000256" key="6">
    <source>
        <dbReference type="ARBA" id="ARBA00022723"/>
    </source>
</evidence>
<feature type="transmembrane region" description="Helical" evidence="13">
    <location>
        <begin position="126"/>
        <end position="144"/>
    </location>
</feature>
<evidence type="ECO:0000256" key="4">
    <source>
        <dbReference type="ARBA" id="ARBA00022670"/>
    </source>
</evidence>
<dbReference type="EMBL" id="CP007139">
    <property type="protein sequence ID" value="AIE87657.1"/>
    <property type="molecule type" value="Genomic_DNA"/>
</dbReference>
<feature type="transmembrane region" description="Helical" evidence="13">
    <location>
        <begin position="413"/>
        <end position="435"/>
    </location>
</feature>
<evidence type="ECO:0000256" key="2">
    <source>
        <dbReference type="ARBA" id="ARBA00004651"/>
    </source>
</evidence>
<keyword evidence="16" id="KW-1185">Reference proteome</keyword>
<keyword evidence="11 13" id="KW-0472">Membrane</keyword>
<keyword evidence="6" id="KW-0479">Metal-binding</keyword>
<evidence type="ECO:0000256" key="5">
    <source>
        <dbReference type="ARBA" id="ARBA00022692"/>
    </source>
</evidence>
<dbReference type="GO" id="GO:0004222">
    <property type="term" value="F:metalloendopeptidase activity"/>
    <property type="evidence" value="ECO:0007669"/>
    <property type="project" value="InterPro"/>
</dbReference>
<dbReference type="GO" id="GO:0005886">
    <property type="term" value="C:plasma membrane"/>
    <property type="evidence" value="ECO:0007669"/>
    <property type="project" value="UniProtKB-SubCell"/>
</dbReference>
<keyword evidence="4 15" id="KW-0645">Protease</keyword>
<dbReference type="Pfam" id="PF01435">
    <property type="entry name" value="Peptidase_M48"/>
    <property type="match status" value="1"/>
</dbReference>
<keyword evidence="7" id="KW-0378">Hydrolase</keyword>
<dbReference type="Proteomes" id="UP000027982">
    <property type="component" value="Chromosome"/>
</dbReference>
<dbReference type="GO" id="GO:0006508">
    <property type="term" value="P:proteolysis"/>
    <property type="evidence" value="ECO:0007669"/>
    <property type="project" value="UniProtKB-KW"/>
</dbReference>
<evidence type="ECO:0000256" key="8">
    <source>
        <dbReference type="ARBA" id="ARBA00022833"/>
    </source>
</evidence>
<evidence type="ECO:0000256" key="12">
    <source>
        <dbReference type="SAM" id="MobiDB-lite"/>
    </source>
</evidence>
<evidence type="ECO:0000256" key="7">
    <source>
        <dbReference type="ARBA" id="ARBA00022801"/>
    </source>
</evidence>
<dbReference type="PANTHER" id="PTHR43221">
    <property type="entry name" value="PROTEASE HTPX"/>
    <property type="match status" value="1"/>
</dbReference>
<protein>
    <submittedName>
        <fullName evidence="15">Protease htpX-like protein</fullName>
    </submittedName>
</protein>
<proteinExistence type="predicted"/>